<dbReference type="EMBL" id="BMAW01046031">
    <property type="protein sequence ID" value="GFS53016.1"/>
    <property type="molecule type" value="Genomic_DNA"/>
</dbReference>
<protein>
    <submittedName>
        <fullName evidence="1">Uncharacterized protein</fullName>
    </submittedName>
</protein>
<evidence type="ECO:0000313" key="1">
    <source>
        <dbReference type="EMBL" id="GFS53016.1"/>
    </source>
</evidence>
<accession>A0A8X6MG09</accession>
<organism evidence="1 2">
    <name type="scientific">Nephila pilipes</name>
    <name type="common">Giant wood spider</name>
    <name type="synonym">Nephila maculata</name>
    <dbReference type="NCBI Taxonomy" id="299642"/>
    <lineage>
        <taxon>Eukaryota</taxon>
        <taxon>Metazoa</taxon>
        <taxon>Ecdysozoa</taxon>
        <taxon>Arthropoda</taxon>
        <taxon>Chelicerata</taxon>
        <taxon>Arachnida</taxon>
        <taxon>Araneae</taxon>
        <taxon>Araneomorphae</taxon>
        <taxon>Entelegynae</taxon>
        <taxon>Araneoidea</taxon>
        <taxon>Nephilidae</taxon>
        <taxon>Nephila</taxon>
    </lineage>
</organism>
<dbReference type="Proteomes" id="UP000887013">
    <property type="component" value="Unassembled WGS sequence"/>
</dbReference>
<sequence length="74" mass="8617">MLKKISETSTICQLYKAHLISGSNSRIMKHKNKLIWKIRYPTMDVLFAYFIRTGYHKFEVFIFSSSSTGVHSLS</sequence>
<dbReference type="AlphaFoldDB" id="A0A8X6MG09"/>
<proteinExistence type="predicted"/>
<evidence type="ECO:0000313" key="2">
    <source>
        <dbReference type="Proteomes" id="UP000887013"/>
    </source>
</evidence>
<gene>
    <name evidence="1" type="ORF">NPIL_547031</name>
</gene>
<comment type="caution">
    <text evidence="1">The sequence shown here is derived from an EMBL/GenBank/DDBJ whole genome shotgun (WGS) entry which is preliminary data.</text>
</comment>
<keyword evidence="2" id="KW-1185">Reference proteome</keyword>
<name>A0A8X6MG09_NEPPI</name>
<reference evidence="1" key="1">
    <citation type="submission" date="2020-08" db="EMBL/GenBank/DDBJ databases">
        <title>Multicomponent nature underlies the extraordinary mechanical properties of spider dragline silk.</title>
        <authorList>
            <person name="Kono N."/>
            <person name="Nakamura H."/>
            <person name="Mori M."/>
            <person name="Yoshida Y."/>
            <person name="Ohtoshi R."/>
            <person name="Malay A.D."/>
            <person name="Moran D.A.P."/>
            <person name="Tomita M."/>
            <person name="Numata K."/>
            <person name="Arakawa K."/>
        </authorList>
    </citation>
    <scope>NUCLEOTIDE SEQUENCE</scope>
</reference>